<protein>
    <submittedName>
        <fullName evidence="1">Uncharacterized protein</fullName>
    </submittedName>
</protein>
<reference evidence="1" key="2">
    <citation type="submission" date="2020-11" db="EMBL/GenBank/DDBJ databases">
        <authorList>
            <person name="McCartney M.A."/>
            <person name="Auch B."/>
            <person name="Kono T."/>
            <person name="Mallez S."/>
            <person name="Becker A."/>
            <person name="Gohl D.M."/>
            <person name="Silverstein K.A.T."/>
            <person name="Koren S."/>
            <person name="Bechman K.B."/>
            <person name="Herman A."/>
            <person name="Abrahante J.E."/>
            <person name="Garbe J."/>
        </authorList>
    </citation>
    <scope>NUCLEOTIDE SEQUENCE</scope>
    <source>
        <strain evidence="1">Duluth1</strain>
        <tissue evidence="1">Whole animal</tissue>
    </source>
</reference>
<sequence length="55" mass="5817">MLPGTGIISGCLVVAVGCEIMSSALEKNGLKCLNAVLPDDFEAKLVSDQGRIYYL</sequence>
<dbReference type="AlphaFoldDB" id="A0A9D4QRM1"/>
<evidence type="ECO:0000313" key="2">
    <source>
        <dbReference type="Proteomes" id="UP000828390"/>
    </source>
</evidence>
<comment type="caution">
    <text evidence="1">The sequence shown here is derived from an EMBL/GenBank/DDBJ whole genome shotgun (WGS) entry which is preliminary data.</text>
</comment>
<accession>A0A9D4QRM1</accession>
<feature type="non-terminal residue" evidence="1">
    <location>
        <position position="1"/>
    </location>
</feature>
<organism evidence="1 2">
    <name type="scientific">Dreissena polymorpha</name>
    <name type="common">Zebra mussel</name>
    <name type="synonym">Mytilus polymorpha</name>
    <dbReference type="NCBI Taxonomy" id="45954"/>
    <lineage>
        <taxon>Eukaryota</taxon>
        <taxon>Metazoa</taxon>
        <taxon>Spiralia</taxon>
        <taxon>Lophotrochozoa</taxon>
        <taxon>Mollusca</taxon>
        <taxon>Bivalvia</taxon>
        <taxon>Autobranchia</taxon>
        <taxon>Heteroconchia</taxon>
        <taxon>Euheterodonta</taxon>
        <taxon>Imparidentia</taxon>
        <taxon>Neoheterodontei</taxon>
        <taxon>Myida</taxon>
        <taxon>Dreissenoidea</taxon>
        <taxon>Dreissenidae</taxon>
        <taxon>Dreissena</taxon>
    </lineage>
</organism>
<dbReference type="Proteomes" id="UP000828390">
    <property type="component" value="Unassembled WGS sequence"/>
</dbReference>
<gene>
    <name evidence="1" type="ORF">DPMN_113164</name>
</gene>
<evidence type="ECO:0000313" key="1">
    <source>
        <dbReference type="EMBL" id="KAH3839730.1"/>
    </source>
</evidence>
<proteinExistence type="predicted"/>
<name>A0A9D4QRM1_DREPO</name>
<reference evidence="1" key="1">
    <citation type="journal article" date="2019" name="bioRxiv">
        <title>The Genome of the Zebra Mussel, Dreissena polymorpha: A Resource for Invasive Species Research.</title>
        <authorList>
            <person name="McCartney M.A."/>
            <person name="Auch B."/>
            <person name="Kono T."/>
            <person name="Mallez S."/>
            <person name="Zhang Y."/>
            <person name="Obille A."/>
            <person name="Becker A."/>
            <person name="Abrahante J.E."/>
            <person name="Garbe J."/>
            <person name="Badalamenti J.P."/>
            <person name="Herman A."/>
            <person name="Mangelson H."/>
            <person name="Liachko I."/>
            <person name="Sullivan S."/>
            <person name="Sone E.D."/>
            <person name="Koren S."/>
            <person name="Silverstein K.A.T."/>
            <person name="Beckman K.B."/>
            <person name="Gohl D.M."/>
        </authorList>
    </citation>
    <scope>NUCLEOTIDE SEQUENCE</scope>
    <source>
        <strain evidence="1">Duluth1</strain>
        <tissue evidence="1">Whole animal</tissue>
    </source>
</reference>
<keyword evidence="2" id="KW-1185">Reference proteome</keyword>
<dbReference type="EMBL" id="JAIWYP010000004">
    <property type="protein sequence ID" value="KAH3839730.1"/>
    <property type="molecule type" value="Genomic_DNA"/>
</dbReference>